<feature type="region of interest" description="Disordered" evidence="1">
    <location>
        <begin position="1"/>
        <end position="86"/>
    </location>
</feature>
<gene>
    <name evidence="2" type="ORF">H0H81_009270</name>
</gene>
<feature type="compositionally biased region" description="Low complexity" evidence="1">
    <location>
        <begin position="47"/>
        <end position="59"/>
    </location>
</feature>
<dbReference type="EMBL" id="JABCKI010005983">
    <property type="protein sequence ID" value="KAG5636046.1"/>
    <property type="molecule type" value="Genomic_DNA"/>
</dbReference>
<name>A0A9P7K5Q3_9AGAR</name>
<accession>A0A9P7K5Q3</accession>
<feature type="compositionally biased region" description="Pro residues" evidence="1">
    <location>
        <begin position="67"/>
        <end position="76"/>
    </location>
</feature>
<evidence type="ECO:0000313" key="2">
    <source>
        <dbReference type="EMBL" id="KAG5636046.1"/>
    </source>
</evidence>
<organism evidence="2 3">
    <name type="scientific">Sphagnurus paluster</name>
    <dbReference type="NCBI Taxonomy" id="117069"/>
    <lineage>
        <taxon>Eukaryota</taxon>
        <taxon>Fungi</taxon>
        <taxon>Dikarya</taxon>
        <taxon>Basidiomycota</taxon>
        <taxon>Agaricomycotina</taxon>
        <taxon>Agaricomycetes</taxon>
        <taxon>Agaricomycetidae</taxon>
        <taxon>Agaricales</taxon>
        <taxon>Tricholomatineae</taxon>
        <taxon>Lyophyllaceae</taxon>
        <taxon>Sphagnurus</taxon>
    </lineage>
</organism>
<sequence length="86" mass="9541">MDAENTSDGAGHVNMPGGYWFKTSQPQAPTQPPAWGYPSAPGMSIYQQQQHFQPNTQHQHSNEYPLPNAPAPPPPYIEDAELDLRL</sequence>
<evidence type="ECO:0000256" key="1">
    <source>
        <dbReference type="SAM" id="MobiDB-lite"/>
    </source>
</evidence>
<protein>
    <submittedName>
        <fullName evidence="2">Uncharacterized protein</fullName>
    </submittedName>
</protein>
<comment type="caution">
    <text evidence="2">The sequence shown here is derived from an EMBL/GenBank/DDBJ whole genome shotgun (WGS) entry which is preliminary data.</text>
</comment>
<evidence type="ECO:0000313" key="3">
    <source>
        <dbReference type="Proteomes" id="UP000717328"/>
    </source>
</evidence>
<reference evidence="2" key="2">
    <citation type="submission" date="2021-10" db="EMBL/GenBank/DDBJ databases">
        <title>Phylogenomics reveals ancestral predisposition of the termite-cultivated fungus Termitomyces towards a domesticated lifestyle.</title>
        <authorList>
            <person name="Auxier B."/>
            <person name="Grum-Grzhimaylo A."/>
            <person name="Cardenas M.E."/>
            <person name="Lodge J.D."/>
            <person name="Laessoe T."/>
            <person name="Pedersen O."/>
            <person name="Smith M.E."/>
            <person name="Kuyper T.W."/>
            <person name="Franco-Molano E.A."/>
            <person name="Baroni T.J."/>
            <person name="Aanen D.K."/>
        </authorList>
    </citation>
    <scope>NUCLEOTIDE SEQUENCE</scope>
    <source>
        <strain evidence="2">D49</strain>
    </source>
</reference>
<proteinExistence type="predicted"/>
<keyword evidence="3" id="KW-1185">Reference proteome</keyword>
<reference evidence="2" key="1">
    <citation type="submission" date="2021-02" db="EMBL/GenBank/DDBJ databases">
        <authorList>
            <person name="Nieuwenhuis M."/>
            <person name="Van De Peppel L.J.J."/>
        </authorList>
    </citation>
    <scope>NUCLEOTIDE SEQUENCE</scope>
    <source>
        <strain evidence="2">D49</strain>
    </source>
</reference>
<dbReference type="Proteomes" id="UP000717328">
    <property type="component" value="Unassembled WGS sequence"/>
</dbReference>
<dbReference type="AlphaFoldDB" id="A0A9P7K5Q3"/>